<comment type="caution">
    <text evidence="1">The sequence shown here is derived from an EMBL/GenBank/DDBJ whole genome shotgun (WGS) entry which is preliminary data.</text>
</comment>
<gene>
    <name evidence="1" type="ORF">LTS18_015005</name>
</gene>
<evidence type="ECO:0000313" key="1">
    <source>
        <dbReference type="EMBL" id="KAK3044936.1"/>
    </source>
</evidence>
<protein>
    <submittedName>
        <fullName evidence="1">Uncharacterized protein</fullName>
    </submittedName>
</protein>
<feature type="non-terminal residue" evidence="1">
    <location>
        <position position="86"/>
    </location>
</feature>
<organism evidence="1 2">
    <name type="scientific">Coniosporium uncinatum</name>
    <dbReference type="NCBI Taxonomy" id="93489"/>
    <lineage>
        <taxon>Eukaryota</taxon>
        <taxon>Fungi</taxon>
        <taxon>Dikarya</taxon>
        <taxon>Ascomycota</taxon>
        <taxon>Pezizomycotina</taxon>
        <taxon>Dothideomycetes</taxon>
        <taxon>Dothideomycetes incertae sedis</taxon>
        <taxon>Coniosporium</taxon>
    </lineage>
</organism>
<sequence>MIAPLHDNKGRVRYFVGCQIDVSNLIEGGRGLDTFQKLLAQDKVDSRYGGNGMSNPLKSLSDLGQMLNAEETEVIRHGTQARSEAA</sequence>
<dbReference type="Proteomes" id="UP001186974">
    <property type="component" value="Unassembled WGS sequence"/>
</dbReference>
<accession>A0ACC3CUT5</accession>
<dbReference type="EMBL" id="JAWDJW010011250">
    <property type="protein sequence ID" value="KAK3044936.1"/>
    <property type="molecule type" value="Genomic_DNA"/>
</dbReference>
<evidence type="ECO:0000313" key="2">
    <source>
        <dbReference type="Proteomes" id="UP001186974"/>
    </source>
</evidence>
<proteinExistence type="predicted"/>
<name>A0ACC3CUT5_9PEZI</name>
<reference evidence="1" key="1">
    <citation type="submission" date="2024-09" db="EMBL/GenBank/DDBJ databases">
        <title>Black Yeasts Isolated from many extreme environments.</title>
        <authorList>
            <person name="Coleine C."/>
            <person name="Stajich J.E."/>
            <person name="Selbmann L."/>
        </authorList>
    </citation>
    <scope>NUCLEOTIDE SEQUENCE</scope>
    <source>
        <strain evidence="1">CCFEE 5737</strain>
    </source>
</reference>
<keyword evidence="2" id="KW-1185">Reference proteome</keyword>